<organism evidence="2">
    <name type="scientific">Thermofilum pendens</name>
    <dbReference type="NCBI Taxonomy" id="2269"/>
    <lineage>
        <taxon>Archaea</taxon>
        <taxon>Thermoproteota</taxon>
        <taxon>Thermoprotei</taxon>
        <taxon>Thermofilales</taxon>
        <taxon>Thermofilaceae</taxon>
        <taxon>Thermofilum</taxon>
    </lineage>
</organism>
<dbReference type="PANTHER" id="PTHR47099:SF1">
    <property type="entry name" value="METHYLCOBAMIDE:COM METHYLTRANSFERASE MTBA"/>
    <property type="match status" value="1"/>
</dbReference>
<feature type="domain" description="Uroporphyrinogen decarboxylase (URO-D)" evidence="1">
    <location>
        <begin position="122"/>
        <end position="346"/>
    </location>
</feature>
<dbReference type="InterPro" id="IPR000257">
    <property type="entry name" value="Uroporphyrinogen_deCOase"/>
</dbReference>
<protein>
    <recommendedName>
        <fullName evidence="1">Uroporphyrinogen decarboxylase (URO-D) domain-containing protein</fullName>
    </recommendedName>
</protein>
<sequence length="359" mass="41512">MCYDRGLSAIYLEESDKIAQVEFIAHTTFISRISGLDPLKHPNEALKRTYDRLDLDMIWFTYDPLDPWSLTKMRGERFAVRADSWSKAFPTTWRETCSVSSVEEVLEFNPFEAWDVPSVDELAEHFERVHSSTQSFYENQLVPGGTYLTCFMWLVMIFGLKWTIKAAYHDPKRFKRLLDRFGQLSLLQIKAWSRTSIKAFVSHDDICSTQGPFFSPRWMREYLFPWYERLWHELRSRGIVVLFCSDGNITPIMGDIARAGADGFIIEECCDLNYIAEKYGNDKVIIGGVDVGVLTYGSAEDVVNEVKRCVRVAGPYPGYFINVSGSIPDNIPLRNLETYFEACRKYRLRMRAVAPLEVR</sequence>
<dbReference type="AlphaFoldDB" id="A0A7C4BB82"/>
<dbReference type="Gene3D" id="3.20.20.210">
    <property type="match status" value="1"/>
</dbReference>
<evidence type="ECO:0000313" key="2">
    <source>
        <dbReference type="EMBL" id="HGI44038.1"/>
    </source>
</evidence>
<proteinExistence type="predicted"/>
<reference evidence="2" key="1">
    <citation type="journal article" date="2020" name="mSystems">
        <title>Genome- and Community-Level Interaction Insights into Carbon Utilization and Element Cycling Functions of Hydrothermarchaeota in Hydrothermal Sediment.</title>
        <authorList>
            <person name="Zhou Z."/>
            <person name="Liu Y."/>
            <person name="Xu W."/>
            <person name="Pan J."/>
            <person name="Luo Z.H."/>
            <person name="Li M."/>
        </authorList>
    </citation>
    <scope>NUCLEOTIDE SEQUENCE [LARGE SCALE GENOMIC DNA]</scope>
    <source>
        <strain evidence="2">SpSt-735</strain>
    </source>
</reference>
<evidence type="ECO:0000259" key="1">
    <source>
        <dbReference type="Pfam" id="PF01208"/>
    </source>
</evidence>
<name>A0A7C4BB82_THEPE</name>
<comment type="caution">
    <text evidence="2">The sequence shown here is derived from an EMBL/GenBank/DDBJ whole genome shotgun (WGS) entry which is preliminary data.</text>
</comment>
<gene>
    <name evidence="2" type="ORF">ENV17_06620</name>
</gene>
<dbReference type="InterPro" id="IPR038071">
    <property type="entry name" value="UROD/MetE-like_sf"/>
</dbReference>
<dbReference type="InterPro" id="IPR052024">
    <property type="entry name" value="Methanogen_methyltrans"/>
</dbReference>
<dbReference type="GO" id="GO:0006779">
    <property type="term" value="P:porphyrin-containing compound biosynthetic process"/>
    <property type="evidence" value="ECO:0007669"/>
    <property type="project" value="InterPro"/>
</dbReference>
<dbReference type="SUPFAM" id="SSF51726">
    <property type="entry name" value="UROD/MetE-like"/>
    <property type="match status" value="1"/>
</dbReference>
<dbReference type="Pfam" id="PF01208">
    <property type="entry name" value="URO-D"/>
    <property type="match status" value="1"/>
</dbReference>
<dbReference type="PANTHER" id="PTHR47099">
    <property type="entry name" value="METHYLCOBAMIDE:COM METHYLTRANSFERASE MTBA"/>
    <property type="match status" value="1"/>
</dbReference>
<dbReference type="GO" id="GO:0004853">
    <property type="term" value="F:uroporphyrinogen decarboxylase activity"/>
    <property type="evidence" value="ECO:0007669"/>
    <property type="project" value="InterPro"/>
</dbReference>
<accession>A0A7C4BB82</accession>
<dbReference type="EMBL" id="DTFI01000177">
    <property type="protein sequence ID" value="HGI44038.1"/>
    <property type="molecule type" value="Genomic_DNA"/>
</dbReference>